<keyword evidence="3" id="KW-1185">Reference proteome</keyword>
<gene>
    <name evidence="2" type="ORF">HX018_06975</name>
</gene>
<comment type="caution">
    <text evidence="2">The sequence shown here is derived from an EMBL/GenBank/DDBJ whole genome shotgun (WGS) entry which is preliminary data.</text>
</comment>
<sequence>MKRLLTLISILLIVNAGFSQVAVISSPDGSANIREKPDSKSKVIAKVKTNTVILAFNDEIGVSANDAVWSEVVVIKEPMSRLNTANEEYTYRYSHTSQYKLFDQLKNADPKVFKFEYKHKPFSKSGKKIGYIDGSESIETINGEHYFGADCGTPKTEITKATATIGNKIVDIPMSLIWGILHAGNEFEIKTYNNHYYVSQGVGDGGCFTHLVWVFDKNGLVQRFVGWQY</sequence>
<evidence type="ECO:0000313" key="2">
    <source>
        <dbReference type="EMBL" id="MDM1047975.1"/>
    </source>
</evidence>
<dbReference type="EMBL" id="JACAGK010000015">
    <property type="protein sequence ID" value="MDM1047975.1"/>
    <property type="molecule type" value="Genomic_DNA"/>
</dbReference>
<name>A0ABT7NLF3_9SPHI</name>
<protein>
    <recommendedName>
        <fullName evidence="4">SH3 domain-containing protein</fullName>
    </recommendedName>
</protein>
<proteinExistence type="predicted"/>
<reference evidence="2" key="1">
    <citation type="submission" date="2020-06" db="EMBL/GenBank/DDBJ databases">
        <authorList>
            <person name="Dong N."/>
        </authorList>
    </citation>
    <scope>NUCLEOTIDE SEQUENCE</scope>
    <source>
        <strain evidence="2">R1692</strain>
    </source>
</reference>
<reference evidence="2" key="2">
    <citation type="journal article" date="2022" name="Sci. Total Environ.">
        <title>Prevalence, transmission, and molecular epidemiology of tet(X)-positive bacteria among humans, animals, and environmental niches in China: An epidemiological, and genomic-based study.</title>
        <authorList>
            <person name="Dong N."/>
            <person name="Zeng Y."/>
            <person name="Cai C."/>
            <person name="Sun C."/>
            <person name="Lu J."/>
            <person name="Liu C."/>
            <person name="Zhou H."/>
            <person name="Sun Q."/>
            <person name="Shu L."/>
            <person name="Wang H."/>
            <person name="Wang Y."/>
            <person name="Wang S."/>
            <person name="Wu C."/>
            <person name="Chan E.W."/>
            <person name="Chen G."/>
            <person name="Shen Z."/>
            <person name="Chen S."/>
            <person name="Zhang R."/>
        </authorList>
    </citation>
    <scope>NUCLEOTIDE SEQUENCE</scope>
    <source>
        <strain evidence="2">R1692</strain>
    </source>
</reference>
<keyword evidence="1" id="KW-0732">Signal</keyword>
<evidence type="ECO:0000256" key="1">
    <source>
        <dbReference type="SAM" id="SignalP"/>
    </source>
</evidence>
<dbReference type="RefSeq" id="WP_149525849.1">
    <property type="nucleotide sequence ID" value="NZ_CP030848.1"/>
</dbReference>
<dbReference type="Proteomes" id="UP001170954">
    <property type="component" value="Unassembled WGS sequence"/>
</dbReference>
<feature type="chain" id="PRO_5045880414" description="SH3 domain-containing protein" evidence="1">
    <location>
        <begin position="22"/>
        <end position="229"/>
    </location>
</feature>
<evidence type="ECO:0008006" key="4">
    <source>
        <dbReference type="Google" id="ProtNLM"/>
    </source>
</evidence>
<organism evidence="2 3">
    <name type="scientific">Sphingobacterium hotanense</name>
    <dbReference type="NCBI Taxonomy" id="649196"/>
    <lineage>
        <taxon>Bacteria</taxon>
        <taxon>Pseudomonadati</taxon>
        <taxon>Bacteroidota</taxon>
        <taxon>Sphingobacteriia</taxon>
        <taxon>Sphingobacteriales</taxon>
        <taxon>Sphingobacteriaceae</taxon>
        <taxon>Sphingobacterium</taxon>
    </lineage>
</organism>
<accession>A0ABT7NLF3</accession>
<feature type="signal peptide" evidence="1">
    <location>
        <begin position="1"/>
        <end position="21"/>
    </location>
</feature>
<evidence type="ECO:0000313" key="3">
    <source>
        <dbReference type="Proteomes" id="UP001170954"/>
    </source>
</evidence>